<feature type="domain" description="Thioredoxin" evidence="1">
    <location>
        <begin position="9"/>
        <end position="168"/>
    </location>
</feature>
<dbReference type="PANTHER" id="PTHR43640">
    <property type="entry name" value="OS07G0260300 PROTEIN"/>
    <property type="match status" value="1"/>
</dbReference>
<sequence length="224" mass="24878">MAKTFSTMLPLGVLAPDFYLPDVVSGRTISLSDFASEKALLVIFLSRHCPYVQHIKFELAKLGQDYIQNTDRNLGIVAISANDITTHPDDAPESLKAFAQELDLAYPLLFDETQKTAKNFFAACTPDFFLFDATRRLVYRGQLDDSRPQSEIPVTGKDLRAAIETVLRGRIVAWEQKPSIGCNIKWKPGNEPVYYQNPALVFAQPPAGKLTLGVASRSEGITLR</sequence>
<gene>
    <name evidence="2" type="ORF">H6G97_29785</name>
</gene>
<keyword evidence="3" id="KW-1185">Reference proteome</keyword>
<evidence type="ECO:0000313" key="3">
    <source>
        <dbReference type="Proteomes" id="UP000623440"/>
    </source>
</evidence>
<dbReference type="Pfam" id="PF00578">
    <property type="entry name" value="AhpC-TSA"/>
    <property type="match status" value="1"/>
</dbReference>
<dbReference type="InterPro" id="IPR013766">
    <property type="entry name" value="Thioredoxin_domain"/>
</dbReference>
<dbReference type="InterPro" id="IPR047262">
    <property type="entry name" value="PRX-like1"/>
</dbReference>
<protein>
    <submittedName>
        <fullName evidence="2">Thioredoxin family protein</fullName>
    </submittedName>
</protein>
<reference evidence="2 3" key="1">
    <citation type="journal article" date="2020" name="ISME J.">
        <title>Comparative genomics reveals insights into cyanobacterial evolution and habitat adaptation.</title>
        <authorList>
            <person name="Chen M.Y."/>
            <person name="Teng W.K."/>
            <person name="Zhao L."/>
            <person name="Hu C.X."/>
            <person name="Zhou Y.K."/>
            <person name="Han B.P."/>
            <person name="Song L.R."/>
            <person name="Shu W.S."/>
        </authorList>
    </citation>
    <scope>NUCLEOTIDE SEQUENCE [LARGE SCALE GENOMIC DNA]</scope>
    <source>
        <strain evidence="2 3">FACHB-838</strain>
    </source>
</reference>
<dbReference type="Proteomes" id="UP000623440">
    <property type="component" value="Unassembled WGS sequence"/>
</dbReference>
<evidence type="ECO:0000313" key="2">
    <source>
        <dbReference type="EMBL" id="MBD2533524.1"/>
    </source>
</evidence>
<dbReference type="EMBL" id="JACJSI010000100">
    <property type="protein sequence ID" value="MBD2533524.1"/>
    <property type="molecule type" value="Genomic_DNA"/>
</dbReference>
<dbReference type="CDD" id="cd02969">
    <property type="entry name" value="PRX_like1"/>
    <property type="match status" value="1"/>
</dbReference>
<dbReference type="InterPro" id="IPR000866">
    <property type="entry name" value="AhpC/TSA"/>
</dbReference>
<dbReference type="Gene3D" id="3.40.30.10">
    <property type="entry name" value="Glutaredoxin"/>
    <property type="match status" value="1"/>
</dbReference>
<organism evidence="2 3">
    <name type="scientific">Nostoc flagelliforme FACHB-838</name>
    <dbReference type="NCBI Taxonomy" id="2692904"/>
    <lineage>
        <taxon>Bacteria</taxon>
        <taxon>Bacillati</taxon>
        <taxon>Cyanobacteriota</taxon>
        <taxon>Cyanophyceae</taxon>
        <taxon>Nostocales</taxon>
        <taxon>Nostocaceae</taxon>
        <taxon>Nostoc</taxon>
    </lineage>
</organism>
<dbReference type="RefSeq" id="WP_190944089.1">
    <property type="nucleotide sequence ID" value="NZ_JACJSI010000100.1"/>
</dbReference>
<accession>A0ABR8DWC2</accession>
<dbReference type="InterPro" id="IPR036249">
    <property type="entry name" value="Thioredoxin-like_sf"/>
</dbReference>
<name>A0ABR8DWC2_9NOSO</name>
<dbReference type="PROSITE" id="PS51352">
    <property type="entry name" value="THIOREDOXIN_2"/>
    <property type="match status" value="1"/>
</dbReference>
<comment type="caution">
    <text evidence="2">The sequence shown here is derived from an EMBL/GenBank/DDBJ whole genome shotgun (WGS) entry which is preliminary data.</text>
</comment>
<dbReference type="SUPFAM" id="SSF52833">
    <property type="entry name" value="Thioredoxin-like"/>
    <property type="match status" value="1"/>
</dbReference>
<proteinExistence type="predicted"/>
<dbReference type="PANTHER" id="PTHR43640:SF1">
    <property type="entry name" value="THIOREDOXIN-DEPENDENT PEROXIREDOXIN"/>
    <property type="match status" value="1"/>
</dbReference>
<evidence type="ECO:0000259" key="1">
    <source>
        <dbReference type="PROSITE" id="PS51352"/>
    </source>
</evidence>